<organism evidence="7 8">
    <name type="scientific">Bugula neritina</name>
    <name type="common">Brown bryozoan</name>
    <name type="synonym">Sertularia neritina</name>
    <dbReference type="NCBI Taxonomy" id="10212"/>
    <lineage>
        <taxon>Eukaryota</taxon>
        <taxon>Metazoa</taxon>
        <taxon>Spiralia</taxon>
        <taxon>Lophotrochozoa</taxon>
        <taxon>Bryozoa</taxon>
        <taxon>Gymnolaemata</taxon>
        <taxon>Cheilostomatida</taxon>
        <taxon>Flustrina</taxon>
        <taxon>Buguloidea</taxon>
        <taxon>Bugulidae</taxon>
        <taxon>Bugula</taxon>
    </lineage>
</organism>
<feature type="transmembrane region" description="Helical" evidence="5">
    <location>
        <begin position="333"/>
        <end position="354"/>
    </location>
</feature>
<evidence type="ECO:0000256" key="1">
    <source>
        <dbReference type="ARBA" id="ARBA00004141"/>
    </source>
</evidence>
<keyword evidence="8" id="KW-1185">Reference proteome</keyword>
<gene>
    <name evidence="7" type="ORF">EB796_002498</name>
</gene>
<dbReference type="Proteomes" id="UP000593567">
    <property type="component" value="Unassembled WGS sequence"/>
</dbReference>
<dbReference type="Pfam" id="PF13520">
    <property type="entry name" value="AA_permease_2"/>
    <property type="match status" value="2"/>
</dbReference>
<evidence type="ECO:0000313" key="8">
    <source>
        <dbReference type="Proteomes" id="UP000593567"/>
    </source>
</evidence>
<dbReference type="AlphaFoldDB" id="A0A7J7KLZ7"/>
<keyword evidence="4 5" id="KW-0472">Membrane</keyword>
<dbReference type="GO" id="GO:0097638">
    <property type="term" value="P:L-arginine import across plasma membrane"/>
    <property type="evidence" value="ECO:0007669"/>
    <property type="project" value="TreeGrafter"/>
</dbReference>
<dbReference type="EMBL" id="VXIV02000294">
    <property type="protein sequence ID" value="KAF6039186.1"/>
    <property type="molecule type" value="Genomic_DNA"/>
</dbReference>
<feature type="transmembrane region" description="Helical" evidence="5">
    <location>
        <begin position="385"/>
        <end position="404"/>
    </location>
</feature>
<dbReference type="GO" id="GO:0005886">
    <property type="term" value="C:plasma membrane"/>
    <property type="evidence" value="ECO:0007669"/>
    <property type="project" value="TreeGrafter"/>
</dbReference>
<comment type="caution">
    <text evidence="7">The sequence shown here is derived from an EMBL/GenBank/DDBJ whole genome shotgun (WGS) entry which is preliminary data.</text>
</comment>
<dbReference type="PANTHER" id="PTHR43243:SF105">
    <property type="entry name" value="CATIONIC AMINO ACID TRANSPORTER C-TERMINAL DOMAIN-CONTAINING PROTEIN"/>
    <property type="match status" value="1"/>
</dbReference>
<feature type="transmembrane region" description="Helical" evidence="5">
    <location>
        <begin position="489"/>
        <end position="511"/>
    </location>
</feature>
<feature type="domain" description="Cationic amino acid transporter C-terminal" evidence="6">
    <location>
        <begin position="521"/>
        <end position="571"/>
    </location>
</feature>
<dbReference type="FunFam" id="1.20.1740.10:FF:000010">
    <property type="entry name" value="probable cationic amino acid transporter"/>
    <property type="match status" value="1"/>
</dbReference>
<feature type="transmembrane region" description="Helical" evidence="5">
    <location>
        <begin position="523"/>
        <end position="542"/>
    </location>
</feature>
<feature type="transmembrane region" description="Helical" evidence="5">
    <location>
        <begin position="166"/>
        <end position="183"/>
    </location>
</feature>
<feature type="transmembrane region" description="Helical" evidence="5">
    <location>
        <begin position="548"/>
        <end position="569"/>
    </location>
</feature>
<dbReference type="GO" id="GO:0061459">
    <property type="term" value="F:L-arginine transmembrane transporter activity"/>
    <property type="evidence" value="ECO:0007669"/>
    <property type="project" value="TreeGrafter"/>
</dbReference>
<dbReference type="InterPro" id="IPR029485">
    <property type="entry name" value="CAT_C"/>
</dbReference>
<name>A0A7J7KLZ7_BUGNE</name>
<evidence type="ECO:0000256" key="2">
    <source>
        <dbReference type="ARBA" id="ARBA00022692"/>
    </source>
</evidence>
<evidence type="ECO:0000256" key="5">
    <source>
        <dbReference type="SAM" id="Phobius"/>
    </source>
</evidence>
<dbReference type="GO" id="GO:0000064">
    <property type="term" value="F:L-ornithine transmembrane transporter activity"/>
    <property type="evidence" value="ECO:0007669"/>
    <property type="project" value="TreeGrafter"/>
</dbReference>
<protein>
    <submittedName>
        <fullName evidence="7">SLC7A2</fullName>
    </submittedName>
</protein>
<proteinExistence type="predicted"/>
<feature type="transmembrane region" description="Helical" evidence="5">
    <location>
        <begin position="67"/>
        <end position="86"/>
    </location>
</feature>
<accession>A0A7J7KLZ7</accession>
<dbReference type="PANTHER" id="PTHR43243">
    <property type="entry name" value="INNER MEMBRANE TRANSPORTER YGJI-RELATED"/>
    <property type="match status" value="1"/>
</dbReference>
<dbReference type="Pfam" id="PF13906">
    <property type="entry name" value="AA_permease_C"/>
    <property type="match status" value="1"/>
</dbReference>
<reference evidence="7" key="1">
    <citation type="submission" date="2020-06" db="EMBL/GenBank/DDBJ databases">
        <title>Draft genome of Bugula neritina, a colonial animal packing powerful symbionts and potential medicines.</title>
        <authorList>
            <person name="Rayko M."/>
        </authorList>
    </citation>
    <scope>NUCLEOTIDE SEQUENCE [LARGE SCALE GENOMIC DNA]</scope>
    <source>
        <strain evidence="7">Kwan_BN1</strain>
    </source>
</reference>
<evidence type="ECO:0000256" key="4">
    <source>
        <dbReference type="ARBA" id="ARBA00023136"/>
    </source>
</evidence>
<evidence type="ECO:0000256" key="3">
    <source>
        <dbReference type="ARBA" id="ARBA00022989"/>
    </source>
</evidence>
<dbReference type="Gene3D" id="1.20.1740.10">
    <property type="entry name" value="Amino acid/polyamine transporter I"/>
    <property type="match status" value="2"/>
</dbReference>
<dbReference type="GO" id="GO:0015189">
    <property type="term" value="F:L-lysine transmembrane transporter activity"/>
    <property type="evidence" value="ECO:0007669"/>
    <property type="project" value="TreeGrafter"/>
</dbReference>
<evidence type="ECO:0000259" key="6">
    <source>
        <dbReference type="Pfam" id="PF13906"/>
    </source>
</evidence>
<dbReference type="InterPro" id="IPR002293">
    <property type="entry name" value="AA/rel_permease1"/>
</dbReference>
<feature type="transmembrane region" description="Helical" evidence="5">
    <location>
        <begin position="98"/>
        <end position="119"/>
    </location>
</feature>
<dbReference type="PIRSF" id="PIRSF006060">
    <property type="entry name" value="AA_transporter"/>
    <property type="match status" value="1"/>
</dbReference>
<comment type="subcellular location">
    <subcellularLocation>
        <location evidence="1">Membrane</location>
        <topology evidence="1">Multi-pass membrane protein</topology>
    </subcellularLocation>
</comment>
<feature type="transmembrane region" description="Helical" evidence="5">
    <location>
        <begin position="360"/>
        <end position="378"/>
    </location>
</feature>
<sequence length="598" mass="65223">MAVSPLKRGFNALFRLKTVDYDNVEQTKLDRCLNTLDLTALGIGSTLGAGIYVVAGQVAKEHSGPSVVISFFIAAVASVFAGLCYAEFGARVPKTGSAYVYTYVTVGEFLAFIIGWNLILEYVIGTASVASAWSHYFDSLIENKISNFFNETMPIHVDFLGPYPDFFAFAISLVLAIILAIGVKESTTFNNIFTGVNLLVVLYAVICGAFKANGENWALPPHTSYDTKTHTYVTDEGGFVPFGFSEMLAGASTCFYAFVGFDAIATTGNMCYSYYRRGSQKSPESHSNQHYNLSNKLLPCLLQCVHHTDLMVPYNMDHDAPLPLAFKAVGYPVAQWIIAIGAIAGLSTSLLGAMFPLPRILYAMASDGLIFRWLATINPRFKTPFIATLLSGLFAGAMALIFALTELVDMMSIGTLMAYTLVACSVLLLRYKADDTVIDSPGDSSERHPTKHTQRIVAYCIVGMAGFAILMGIAVMVAGLDVLPVPNVYYIWLLLGVGVIGVVALLVVIYRQPQNQQACTFKVPFLPIVSALSISINIILMLKLSSATWIRFGVWMAIGFAVYFGYGVWKSSERHVNGEYRSLINHRESSKSSADDSD</sequence>
<keyword evidence="3 5" id="KW-1133">Transmembrane helix</keyword>
<feature type="transmembrane region" description="Helical" evidence="5">
    <location>
        <begin position="36"/>
        <end position="55"/>
    </location>
</feature>
<feature type="transmembrane region" description="Helical" evidence="5">
    <location>
        <begin position="195"/>
        <end position="212"/>
    </location>
</feature>
<feature type="transmembrane region" description="Helical" evidence="5">
    <location>
        <begin position="456"/>
        <end position="477"/>
    </location>
</feature>
<keyword evidence="2 5" id="KW-0812">Transmembrane</keyword>
<evidence type="ECO:0000313" key="7">
    <source>
        <dbReference type="EMBL" id="KAF6039186.1"/>
    </source>
</evidence>
<dbReference type="OrthoDB" id="3900342at2759"/>
<feature type="transmembrane region" description="Helical" evidence="5">
    <location>
        <begin position="410"/>
        <end position="429"/>
    </location>
</feature>